<evidence type="ECO:0000256" key="2">
    <source>
        <dbReference type="ARBA" id="ARBA00022692"/>
    </source>
</evidence>
<evidence type="ECO:0000256" key="1">
    <source>
        <dbReference type="ARBA" id="ARBA00004370"/>
    </source>
</evidence>
<dbReference type="GO" id="GO:0016020">
    <property type="term" value="C:membrane"/>
    <property type="evidence" value="ECO:0007669"/>
    <property type="project" value="UniProtKB-SubCell"/>
</dbReference>
<comment type="subcellular location">
    <subcellularLocation>
        <location evidence="1">Membrane</location>
    </subcellularLocation>
</comment>
<feature type="transmembrane region" description="Helical" evidence="5">
    <location>
        <begin position="169"/>
        <end position="190"/>
    </location>
</feature>
<accession>A0A914USB1</accession>
<sequence length="227" mass="24872">MVVLVMPVVAANKITQILDCGIAIDRLTAIQWPISYQSRSRFRYTAAFLALGILLATFNVTYALTTTEIKQRPGCAVAGCFLSSSFNIVSGYVNLVIDPVVLITTLLVLYKVYTLKTSRISQRNEASEMFKRANRATVGVMLCSIVTMLVPSVLQSVGKVFGFDLYQQVGPVSALTLILNAAANPFIYGFRHSDIRAAVKTFRQRNTSIVIDVRVTTDAAPKSGENH</sequence>
<name>A0A914USB1_9BILA</name>
<dbReference type="PANTHER" id="PTHR46955">
    <property type="entry name" value="PROTEIN CBG01349-RELATED"/>
    <property type="match status" value="1"/>
</dbReference>
<evidence type="ECO:0000256" key="3">
    <source>
        <dbReference type="ARBA" id="ARBA00022989"/>
    </source>
</evidence>
<dbReference type="Proteomes" id="UP000887566">
    <property type="component" value="Unplaced"/>
</dbReference>
<keyword evidence="2 5" id="KW-0812">Transmembrane</keyword>
<reference evidence="8" key="1">
    <citation type="submission" date="2022-11" db="UniProtKB">
        <authorList>
            <consortium name="WormBaseParasite"/>
        </authorList>
    </citation>
    <scope>IDENTIFICATION</scope>
</reference>
<dbReference type="SUPFAM" id="SSF81321">
    <property type="entry name" value="Family A G protein-coupled receptor-like"/>
    <property type="match status" value="1"/>
</dbReference>
<dbReference type="InterPro" id="IPR019424">
    <property type="entry name" value="7TM_GPCR_Srsx"/>
</dbReference>
<feature type="transmembrane region" description="Helical" evidence="5">
    <location>
        <begin position="92"/>
        <end position="115"/>
    </location>
</feature>
<organism evidence="7 8">
    <name type="scientific">Plectus sambesii</name>
    <dbReference type="NCBI Taxonomy" id="2011161"/>
    <lineage>
        <taxon>Eukaryota</taxon>
        <taxon>Metazoa</taxon>
        <taxon>Ecdysozoa</taxon>
        <taxon>Nematoda</taxon>
        <taxon>Chromadorea</taxon>
        <taxon>Plectida</taxon>
        <taxon>Plectina</taxon>
        <taxon>Plectoidea</taxon>
        <taxon>Plectidae</taxon>
        <taxon>Plectus</taxon>
    </lineage>
</organism>
<evidence type="ECO:0000256" key="4">
    <source>
        <dbReference type="ARBA" id="ARBA00023136"/>
    </source>
</evidence>
<keyword evidence="7" id="KW-1185">Reference proteome</keyword>
<dbReference type="InterPro" id="IPR017452">
    <property type="entry name" value="GPCR_Rhodpsn_7TM"/>
</dbReference>
<dbReference type="PROSITE" id="PS50262">
    <property type="entry name" value="G_PROTEIN_RECEP_F1_2"/>
    <property type="match status" value="1"/>
</dbReference>
<feature type="transmembrane region" description="Helical" evidence="5">
    <location>
        <begin position="44"/>
        <end position="64"/>
    </location>
</feature>
<dbReference type="AlphaFoldDB" id="A0A914USB1"/>
<proteinExistence type="predicted"/>
<keyword evidence="3 5" id="KW-1133">Transmembrane helix</keyword>
<dbReference type="CDD" id="cd00637">
    <property type="entry name" value="7tm_classA_rhodopsin-like"/>
    <property type="match status" value="1"/>
</dbReference>
<dbReference type="InterPro" id="IPR052322">
    <property type="entry name" value="Mito_rRNA_Mtase_NSUN4"/>
</dbReference>
<dbReference type="WBParaSite" id="PSAMB.scaffold119size76303.g2194.t1">
    <property type="protein sequence ID" value="PSAMB.scaffold119size76303.g2194.t1"/>
    <property type="gene ID" value="PSAMB.scaffold119size76303.g2194"/>
</dbReference>
<evidence type="ECO:0000313" key="8">
    <source>
        <dbReference type="WBParaSite" id="PSAMB.scaffold119size76303.g2194.t1"/>
    </source>
</evidence>
<feature type="transmembrane region" description="Helical" evidence="5">
    <location>
        <begin position="136"/>
        <end position="157"/>
    </location>
</feature>
<dbReference type="PANTHER" id="PTHR46955:SF3">
    <property type="entry name" value="G_PROTEIN_RECEP_F1_2 DOMAIN-CONTAINING PROTEIN"/>
    <property type="match status" value="1"/>
</dbReference>
<dbReference type="Gene3D" id="1.20.1070.10">
    <property type="entry name" value="Rhodopsin 7-helix transmembrane proteins"/>
    <property type="match status" value="1"/>
</dbReference>
<evidence type="ECO:0000259" key="6">
    <source>
        <dbReference type="PROSITE" id="PS50262"/>
    </source>
</evidence>
<protein>
    <submittedName>
        <fullName evidence="8">G-protein coupled receptors family 1 profile domain-containing protein</fullName>
    </submittedName>
</protein>
<dbReference type="Pfam" id="PF10320">
    <property type="entry name" value="7TM_GPCR_Srsx"/>
    <property type="match status" value="1"/>
</dbReference>
<evidence type="ECO:0000256" key="5">
    <source>
        <dbReference type="SAM" id="Phobius"/>
    </source>
</evidence>
<evidence type="ECO:0000313" key="7">
    <source>
        <dbReference type="Proteomes" id="UP000887566"/>
    </source>
</evidence>
<feature type="domain" description="G-protein coupled receptors family 1 profile" evidence="6">
    <location>
        <begin position="22"/>
        <end position="188"/>
    </location>
</feature>
<keyword evidence="4 5" id="KW-0472">Membrane</keyword>